<keyword evidence="4 6" id="KW-0238">DNA-binding</keyword>
<evidence type="ECO:0000313" key="9">
    <source>
        <dbReference type="Proteomes" id="UP000276568"/>
    </source>
</evidence>
<sequence>MNEMSKIKRNPAAVKIANEILKEYDCDSLADMQDALKEIFGPLFEGMLQGEMDNHLGYKSNSKEPKSTKNRRNGSNPKTLKTTMGEVEINAPRDRNGSFEPVIVPKRSKDVSDIEGKVLSMYARGMSQRDISSTIEDIYGFKVSHDMIVYCNLKLINFWTNRNSKLTSFFIMLLYGFYNQKEAKKGDENHYAKV</sequence>
<comment type="function">
    <text evidence="1 6">Required for the transposition of the insertion element.</text>
</comment>
<keyword evidence="3 6" id="KW-0815">Transposition</keyword>
<proteinExistence type="inferred from homology"/>
<dbReference type="Pfam" id="PF00872">
    <property type="entry name" value="Transposase_mut"/>
    <property type="match status" value="1"/>
</dbReference>
<comment type="caution">
    <text evidence="8">The sequence shown here is derived from an EMBL/GenBank/DDBJ whole genome shotgun (WGS) entry which is preliminary data.</text>
</comment>
<evidence type="ECO:0000256" key="7">
    <source>
        <dbReference type="SAM" id="MobiDB-lite"/>
    </source>
</evidence>
<evidence type="ECO:0000256" key="4">
    <source>
        <dbReference type="ARBA" id="ARBA00023125"/>
    </source>
</evidence>
<dbReference type="GO" id="GO:0006313">
    <property type="term" value="P:DNA transposition"/>
    <property type="evidence" value="ECO:0007669"/>
    <property type="project" value="UniProtKB-UniRule"/>
</dbReference>
<accession>A0A3N0I3U6</accession>
<keyword evidence="5 6" id="KW-0233">DNA recombination</keyword>
<dbReference type="EMBL" id="RJQC01000001">
    <property type="protein sequence ID" value="RNM31170.1"/>
    <property type="molecule type" value="Genomic_DNA"/>
</dbReference>
<evidence type="ECO:0000256" key="5">
    <source>
        <dbReference type="ARBA" id="ARBA00023172"/>
    </source>
</evidence>
<feature type="region of interest" description="Disordered" evidence="7">
    <location>
        <begin position="54"/>
        <end position="100"/>
    </location>
</feature>
<dbReference type="GO" id="GO:0004803">
    <property type="term" value="F:transposase activity"/>
    <property type="evidence" value="ECO:0007669"/>
    <property type="project" value="UniProtKB-UniRule"/>
</dbReference>
<gene>
    <name evidence="8" type="ORF">EDX97_00925</name>
</gene>
<dbReference type="PANTHER" id="PTHR33217:SF8">
    <property type="entry name" value="MUTATOR FAMILY TRANSPOSASE"/>
    <property type="match status" value="1"/>
</dbReference>
<feature type="compositionally biased region" description="Basic and acidic residues" evidence="7">
    <location>
        <begin position="54"/>
        <end position="67"/>
    </location>
</feature>
<name>A0A3N0I3U6_9FIRM</name>
<dbReference type="OrthoDB" id="9779930at2"/>
<keyword evidence="9" id="KW-1185">Reference proteome</keyword>
<evidence type="ECO:0000256" key="1">
    <source>
        <dbReference type="ARBA" id="ARBA00002190"/>
    </source>
</evidence>
<evidence type="ECO:0000256" key="2">
    <source>
        <dbReference type="ARBA" id="ARBA00010961"/>
    </source>
</evidence>
<keyword evidence="6" id="KW-0814">Transposable element</keyword>
<evidence type="ECO:0000256" key="3">
    <source>
        <dbReference type="ARBA" id="ARBA00022578"/>
    </source>
</evidence>
<comment type="similarity">
    <text evidence="2 6">Belongs to the transposase mutator family.</text>
</comment>
<dbReference type="Proteomes" id="UP000276568">
    <property type="component" value="Unassembled WGS sequence"/>
</dbReference>
<protein>
    <recommendedName>
        <fullName evidence="6">Mutator family transposase</fullName>
    </recommendedName>
</protein>
<dbReference type="AlphaFoldDB" id="A0A3N0I3U6"/>
<evidence type="ECO:0000256" key="6">
    <source>
        <dbReference type="RuleBase" id="RU365089"/>
    </source>
</evidence>
<dbReference type="InterPro" id="IPR001207">
    <property type="entry name" value="Transposase_mutator"/>
</dbReference>
<dbReference type="GO" id="GO:0003677">
    <property type="term" value="F:DNA binding"/>
    <property type="evidence" value="ECO:0007669"/>
    <property type="project" value="UniProtKB-UniRule"/>
</dbReference>
<feature type="compositionally biased region" description="Polar residues" evidence="7">
    <location>
        <begin position="73"/>
        <end position="82"/>
    </location>
</feature>
<organism evidence="8 9">
    <name type="scientific">Absicoccus porci</name>
    <dbReference type="NCBI Taxonomy" id="2486576"/>
    <lineage>
        <taxon>Bacteria</taxon>
        <taxon>Bacillati</taxon>
        <taxon>Bacillota</taxon>
        <taxon>Erysipelotrichia</taxon>
        <taxon>Erysipelotrichales</taxon>
        <taxon>Erysipelotrichaceae</taxon>
        <taxon>Absicoccus</taxon>
    </lineage>
</organism>
<reference evidence="8 9" key="1">
    <citation type="submission" date="2018-11" db="EMBL/GenBank/DDBJ databases">
        <title>Clostridium sp. nov., a member of the family Erysipelotrichaceae isolated from pig faeces.</title>
        <authorList>
            <person name="Chang Y.-H."/>
        </authorList>
    </citation>
    <scope>NUCLEOTIDE SEQUENCE [LARGE SCALE GENOMIC DNA]</scope>
    <source>
        <strain evidence="8 9">YH-panp20</strain>
    </source>
</reference>
<evidence type="ECO:0000313" key="8">
    <source>
        <dbReference type="EMBL" id="RNM31170.1"/>
    </source>
</evidence>
<dbReference type="PANTHER" id="PTHR33217">
    <property type="entry name" value="TRANSPOSASE FOR INSERTION SEQUENCE ELEMENT IS1081"/>
    <property type="match status" value="1"/>
</dbReference>